<organism evidence="1 2">
    <name type="scientific">Amycolatopsis albispora</name>
    <dbReference type="NCBI Taxonomy" id="1804986"/>
    <lineage>
        <taxon>Bacteria</taxon>
        <taxon>Bacillati</taxon>
        <taxon>Actinomycetota</taxon>
        <taxon>Actinomycetes</taxon>
        <taxon>Pseudonocardiales</taxon>
        <taxon>Pseudonocardiaceae</taxon>
        <taxon>Amycolatopsis</taxon>
    </lineage>
</organism>
<accession>A0A344LCU0</accession>
<evidence type="ECO:0000313" key="1">
    <source>
        <dbReference type="EMBL" id="AXB45864.1"/>
    </source>
</evidence>
<dbReference type="Proteomes" id="UP000250434">
    <property type="component" value="Chromosome"/>
</dbReference>
<gene>
    <name evidence="1" type="ORF">A4R43_28090</name>
</gene>
<evidence type="ECO:0000313" key="2">
    <source>
        <dbReference type="Proteomes" id="UP000250434"/>
    </source>
</evidence>
<keyword evidence="2" id="KW-1185">Reference proteome</keyword>
<protein>
    <submittedName>
        <fullName evidence="1">Uncharacterized protein</fullName>
    </submittedName>
</protein>
<dbReference type="EMBL" id="CP015163">
    <property type="protein sequence ID" value="AXB45864.1"/>
    <property type="molecule type" value="Genomic_DNA"/>
</dbReference>
<dbReference type="AlphaFoldDB" id="A0A344LCU0"/>
<dbReference type="KEGG" id="aab:A4R43_28090"/>
<name>A0A344LCU0_9PSEU</name>
<reference evidence="1 2" key="1">
    <citation type="submission" date="2016-04" db="EMBL/GenBank/DDBJ databases">
        <title>Complete genome sequence and analysis of deep-sea sediment isolate, Amycolatopsis sp. WP1.</title>
        <authorList>
            <person name="Wang H."/>
            <person name="Chen S."/>
            <person name="Wu Q."/>
        </authorList>
    </citation>
    <scope>NUCLEOTIDE SEQUENCE [LARGE SCALE GENOMIC DNA]</scope>
    <source>
        <strain evidence="1 2">WP1</strain>
    </source>
</reference>
<proteinExistence type="predicted"/>
<sequence length="102" mass="11700">MPPFQHKVTKYGDAGAYDPREEYERVEALYLRAAISEGQCHECGFRDAERLESHIRDTWCDDPGENSAELRRLREGDLMGLLGHLDKLWGAGVLPQTVRSRR</sequence>
<dbReference type="OrthoDB" id="3294154at2"/>